<dbReference type="GO" id="GO:0008510">
    <property type="term" value="F:sodium:bicarbonate symporter activity"/>
    <property type="evidence" value="ECO:0007669"/>
    <property type="project" value="TreeGrafter"/>
</dbReference>
<organism evidence="2 3">
    <name type="scientific">Caligus rogercresseyi</name>
    <name type="common">Sea louse</name>
    <dbReference type="NCBI Taxonomy" id="217165"/>
    <lineage>
        <taxon>Eukaryota</taxon>
        <taxon>Metazoa</taxon>
        <taxon>Ecdysozoa</taxon>
        <taxon>Arthropoda</taxon>
        <taxon>Crustacea</taxon>
        <taxon>Multicrustacea</taxon>
        <taxon>Hexanauplia</taxon>
        <taxon>Copepoda</taxon>
        <taxon>Siphonostomatoida</taxon>
        <taxon>Caligidae</taxon>
        <taxon>Caligus</taxon>
    </lineage>
</organism>
<dbReference type="GO" id="GO:0005886">
    <property type="term" value="C:plasma membrane"/>
    <property type="evidence" value="ECO:0007669"/>
    <property type="project" value="TreeGrafter"/>
</dbReference>
<dbReference type="Proteomes" id="UP000595437">
    <property type="component" value="Chromosome 5"/>
</dbReference>
<protein>
    <recommendedName>
        <fullName evidence="1">Band 3 cytoplasmic domain-containing protein</fullName>
    </recommendedName>
</protein>
<dbReference type="InterPro" id="IPR003020">
    <property type="entry name" value="HCO3_transpt_euk"/>
</dbReference>
<dbReference type="GO" id="GO:0005452">
    <property type="term" value="F:solute:inorganic anion antiporter activity"/>
    <property type="evidence" value="ECO:0007669"/>
    <property type="project" value="InterPro"/>
</dbReference>
<keyword evidence="3" id="KW-1185">Reference proteome</keyword>
<evidence type="ECO:0000313" key="3">
    <source>
        <dbReference type="Proteomes" id="UP000595437"/>
    </source>
</evidence>
<evidence type="ECO:0000259" key="1">
    <source>
        <dbReference type="Pfam" id="PF07565"/>
    </source>
</evidence>
<dbReference type="AlphaFoldDB" id="A0A7T8KEY6"/>
<feature type="non-terminal residue" evidence="2">
    <location>
        <position position="96"/>
    </location>
</feature>
<reference evidence="3" key="1">
    <citation type="submission" date="2021-01" db="EMBL/GenBank/DDBJ databases">
        <title>Caligus Genome Assembly.</title>
        <authorList>
            <person name="Gallardo-Escarate C."/>
        </authorList>
    </citation>
    <scope>NUCLEOTIDE SEQUENCE [LARGE SCALE GENOMIC DNA]</scope>
</reference>
<gene>
    <name evidence="2" type="ORF">FKW44_007602</name>
</gene>
<dbReference type="Pfam" id="PF07565">
    <property type="entry name" value="Band_3_cyto"/>
    <property type="match status" value="1"/>
</dbReference>
<feature type="domain" description="Band 3 cytoplasmic" evidence="1">
    <location>
        <begin position="7"/>
        <end position="86"/>
    </location>
</feature>
<evidence type="ECO:0000313" key="2">
    <source>
        <dbReference type="EMBL" id="QQP54688.1"/>
    </source>
</evidence>
<dbReference type="SUPFAM" id="SSF55804">
    <property type="entry name" value="Phoshotransferase/anion transport protein"/>
    <property type="match status" value="1"/>
</dbReference>
<dbReference type="PANTHER" id="PTHR11453">
    <property type="entry name" value="ANION EXCHANGE PROTEIN"/>
    <property type="match status" value="1"/>
</dbReference>
<accession>A0A7T8KEY6</accession>
<name>A0A7T8KEY6_CALRO</name>
<proteinExistence type="predicted"/>
<dbReference type="OrthoDB" id="1735926at2759"/>
<dbReference type="InterPro" id="IPR016152">
    <property type="entry name" value="PTrfase/Anion_transptr"/>
</dbReference>
<dbReference type="EMBL" id="CP045894">
    <property type="protein sequence ID" value="QQP54688.1"/>
    <property type="molecule type" value="Genomic_DNA"/>
</dbReference>
<dbReference type="InterPro" id="IPR013769">
    <property type="entry name" value="Band3_cytoplasmic_dom"/>
</dbReference>
<dbReference type="GO" id="GO:0051453">
    <property type="term" value="P:regulation of intracellular pH"/>
    <property type="evidence" value="ECO:0007669"/>
    <property type="project" value="TreeGrafter"/>
</dbReference>
<dbReference type="GO" id="GO:0008509">
    <property type="term" value="F:monoatomic anion transmembrane transporter activity"/>
    <property type="evidence" value="ECO:0007669"/>
    <property type="project" value="InterPro"/>
</dbReference>
<dbReference type="Gene3D" id="3.40.930.10">
    <property type="entry name" value="Mannitol-specific EII, Chain A"/>
    <property type="match status" value="1"/>
</dbReference>
<sequence length="96" mass="11108">MDGDVPLFTELLELIHYEDGEYEWKELARWIKYEEVVEEEGDRWSKPHVSTISLRGLLHLRKLIRNGISLLDVSVDNEGSLEDIIELIDGENSLGK</sequence>
<dbReference type="PANTHER" id="PTHR11453:SF36">
    <property type="entry name" value="ANION EXCHANGE PROTEIN"/>
    <property type="match status" value="1"/>
</dbReference>